<evidence type="ECO:0000256" key="1">
    <source>
        <dbReference type="ARBA" id="ARBA00004141"/>
    </source>
</evidence>
<feature type="transmembrane region" description="Helical" evidence="7">
    <location>
        <begin position="50"/>
        <end position="70"/>
    </location>
</feature>
<comment type="caution">
    <text evidence="8">The sequence shown here is derived from an EMBL/GenBank/DDBJ whole genome shotgun (WGS) entry which is preliminary data.</text>
</comment>
<dbReference type="OrthoDB" id="10071849at2759"/>
<sequence length="308" mass="34892">MKSSPSPTSLYHERIKSRIMFSISPGRSASVDRKSRIKTMAENFYSVKTALHVGIVQILGGLVGVGIGAFNTREEDHRAFFKFKPEGLPVWSGILFIVTGGVGCLSYKHAKKSTIHFFLMFCVLTIITSILMFWIILPLIVSGKKEVSWNLFFGSFLGVVAIIFVVSMKGAFVTFKSSFFQHNCFINPHPLQHTAEPVELSTSVCMITSTSVASENTLEEIRQQRRISRSSSQSTSTPHRHTRHSHRHHRPRGYSSRRGVERESRIARYDERPPPPAYQTIKFPYLPAYQEVDESLPPPPYTEKKEDT</sequence>
<dbReference type="Proteomes" id="UP000275408">
    <property type="component" value="Unassembled WGS sequence"/>
</dbReference>
<keyword evidence="4 7" id="KW-1133">Transmembrane helix</keyword>
<gene>
    <name evidence="8" type="ORF">pdam_00018356</name>
</gene>
<comment type="subcellular location">
    <subcellularLocation>
        <location evidence="1">Membrane</location>
        <topology evidence="1">Multi-pass membrane protein</topology>
    </subcellularLocation>
</comment>
<dbReference type="AlphaFoldDB" id="A0A3M6ULB4"/>
<name>A0A3M6ULB4_POCDA</name>
<organism evidence="8 9">
    <name type="scientific">Pocillopora damicornis</name>
    <name type="common">Cauliflower coral</name>
    <name type="synonym">Millepora damicornis</name>
    <dbReference type="NCBI Taxonomy" id="46731"/>
    <lineage>
        <taxon>Eukaryota</taxon>
        <taxon>Metazoa</taxon>
        <taxon>Cnidaria</taxon>
        <taxon>Anthozoa</taxon>
        <taxon>Hexacorallia</taxon>
        <taxon>Scleractinia</taxon>
        <taxon>Astrocoeniina</taxon>
        <taxon>Pocilloporidae</taxon>
        <taxon>Pocillopora</taxon>
    </lineage>
</organism>
<feature type="transmembrane region" description="Helical" evidence="7">
    <location>
        <begin position="90"/>
        <end position="110"/>
    </location>
</feature>
<proteinExistence type="inferred from homology"/>
<dbReference type="InterPro" id="IPR030417">
    <property type="entry name" value="MS4A"/>
</dbReference>
<feature type="transmembrane region" description="Helical" evidence="7">
    <location>
        <begin position="117"/>
        <end position="141"/>
    </location>
</feature>
<evidence type="ECO:0000256" key="7">
    <source>
        <dbReference type="SAM" id="Phobius"/>
    </source>
</evidence>
<protein>
    <submittedName>
        <fullName evidence="8">Uncharacterized protein</fullName>
    </submittedName>
</protein>
<keyword evidence="3 7" id="KW-0812">Transmembrane</keyword>
<evidence type="ECO:0000256" key="3">
    <source>
        <dbReference type="ARBA" id="ARBA00022692"/>
    </source>
</evidence>
<dbReference type="PANTHER" id="PTHR23320:SF157">
    <property type="entry name" value="SI:CH1073-291C23.2"/>
    <property type="match status" value="1"/>
</dbReference>
<feature type="compositionally biased region" description="Basic residues" evidence="6">
    <location>
        <begin position="238"/>
        <end position="252"/>
    </location>
</feature>
<dbReference type="InterPro" id="IPR007237">
    <property type="entry name" value="CD20-like"/>
</dbReference>
<dbReference type="PANTHER" id="PTHR23320">
    <property type="entry name" value="MEMBRANE-SPANNING 4-DOMAINS SUBFAMILY A MS4A -RELATED"/>
    <property type="match status" value="1"/>
</dbReference>
<accession>A0A3M6ULB4</accession>
<feature type="transmembrane region" description="Helical" evidence="7">
    <location>
        <begin position="147"/>
        <end position="166"/>
    </location>
</feature>
<feature type="compositionally biased region" description="Basic and acidic residues" evidence="6">
    <location>
        <begin position="258"/>
        <end position="273"/>
    </location>
</feature>
<evidence type="ECO:0000256" key="4">
    <source>
        <dbReference type="ARBA" id="ARBA00022989"/>
    </source>
</evidence>
<reference evidence="8 9" key="1">
    <citation type="journal article" date="2018" name="Sci. Rep.">
        <title>Comparative analysis of the Pocillopora damicornis genome highlights role of immune system in coral evolution.</title>
        <authorList>
            <person name="Cunning R."/>
            <person name="Bay R.A."/>
            <person name="Gillette P."/>
            <person name="Baker A.C."/>
            <person name="Traylor-Knowles N."/>
        </authorList>
    </citation>
    <scope>NUCLEOTIDE SEQUENCE [LARGE SCALE GENOMIC DNA]</scope>
    <source>
        <strain evidence="8">RSMAS</strain>
        <tissue evidence="8">Whole animal</tissue>
    </source>
</reference>
<comment type="similarity">
    <text evidence="2">Belongs to the MS4A family.</text>
</comment>
<evidence type="ECO:0000256" key="6">
    <source>
        <dbReference type="SAM" id="MobiDB-lite"/>
    </source>
</evidence>
<keyword evidence="9" id="KW-1185">Reference proteome</keyword>
<dbReference type="Pfam" id="PF04103">
    <property type="entry name" value="CD20"/>
    <property type="match status" value="1"/>
</dbReference>
<feature type="region of interest" description="Disordered" evidence="6">
    <location>
        <begin position="216"/>
        <end position="308"/>
    </location>
</feature>
<keyword evidence="5 7" id="KW-0472">Membrane</keyword>
<evidence type="ECO:0000256" key="5">
    <source>
        <dbReference type="ARBA" id="ARBA00023136"/>
    </source>
</evidence>
<dbReference type="GO" id="GO:0016020">
    <property type="term" value="C:membrane"/>
    <property type="evidence" value="ECO:0007669"/>
    <property type="project" value="UniProtKB-SubCell"/>
</dbReference>
<dbReference type="EMBL" id="RCHS01001261">
    <property type="protein sequence ID" value="RMX54440.1"/>
    <property type="molecule type" value="Genomic_DNA"/>
</dbReference>
<evidence type="ECO:0000313" key="9">
    <source>
        <dbReference type="Proteomes" id="UP000275408"/>
    </source>
</evidence>
<evidence type="ECO:0000256" key="2">
    <source>
        <dbReference type="ARBA" id="ARBA00009565"/>
    </source>
</evidence>
<evidence type="ECO:0000313" key="8">
    <source>
        <dbReference type="EMBL" id="RMX54440.1"/>
    </source>
</evidence>